<organism evidence="1 2">
    <name type="scientific">Melipona quadrifasciata</name>
    <dbReference type="NCBI Taxonomy" id="166423"/>
    <lineage>
        <taxon>Eukaryota</taxon>
        <taxon>Metazoa</taxon>
        <taxon>Ecdysozoa</taxon>
        <taxon>Arthropoda</taxon>
        <taxon>Hexapoda</taxon>
        <taxon>Insecta</taxon>
        <taxon>Pterygota</taxon>
        <taxon>Neoptera</taxon>
        <taxon>Endopterygota</taxon>
        <taxon>Hymenoptera</taxon>
        <taxon>Apocrita</taxon>
        <taxon>Aculeata</taxon>
        <taxon>Apoidea</taxon>
        <taxon>Anthophila</taxon>
        <taxon>Apidae</taxon>
        <taxon>Melipona</taxon>
    </lineage>
</organism>
<keyword evidence="2" id="KW-1185">Reference proteome</keyword>
<gene>
    <name evidence="1" type="ORF">WN51_11894</name>
</gene>
<dbReference type="AlphaFoldDB" id="A0A0N0BHF0"/>
<evidence type="ECO:0000313" key="1">
    <source>
        <dbReference type="EMBL" id="KOX76154.1"/>
    </source>
</evidence>
<name>A0A0N0BHF0_9HYME</name>
<dbReference type="EMBL" id="KQ435752">
    <property type="protein sequence ID" value="KOX76154.1"/>
    <property type="molecule type" value="Genomic_DNA"/>
</dbReference>
<accession>A0A0N0BHF0</accession>
<reference evidence="1 2" key="1">
    <citation type="submission" date="2015-07" db="EMBL/GenBank/DDBJ databases">
        <title>The genome of Melipona quadrifasciata.</title>
        <authorList>
            <person name="Pan H."/>
            <person name="Kapheim K."/>
        </authorList>
    </citation>
    <scope>NUCLEOTIDE SEQUENCE [LARGE SCALE GENOMIC DNA]</scope>
    <source>
        <strain evidence="1">0111107301</strain>
        <tissue evidence="1">Whole body</tissue>
    </source>
</reference>
<proteinExistence type="predicted"/>
<protein>
    <submittedName>
        <fullName evidence="1">Uncharacterized protein</fullName>
    </submittedName>
</protein>
<evidence type="ECO:0000313" key="2">
    <source>
        <dbReference type="Proteomes" id="UP000053105"/>
    </source>
</evidence>
<sequence length="72" mass="8246">KKRVVRHMHGYHETLINCGASPQALPWGLLCILRAGPRKTTCLSARANFKMIYRLGKTKFFAILRGFAVPWF</sequence>
<feature type="non-terminal residue" evidence="1">
    <location>
        <position position="1"/>
    </location>
</feature>
<dbReference type="Proteomes" id="UP000053105">
    <property type="component" value="Unassembled WGS sequence"/>
</dbReference>